<reference evidence="1" key="1">
    <citation type="submission" date="2021-06" db="EMBL/GenBank/DDBJ databases">
        <authorList>
            <person name="Kallberg Y."/>
            <person name="Tangrot J."/>
            <person name="Rosling A."/>
        </authorList>
    </citation>
    <scope>NUCLEOTIDE SEQUENCE</scope>
    <source>
        <strain evidence="1">MA461A</strain>
    </source>
</reference>
<sequence>EFTDTTIYNETYLEMPYNIVNIPYERVYKSLNQRKEYVTANGLSKKAIQIGLDVGLSAIQELNSFMKDFITKHAPKSNQKLLRRNSKEELSRRNPKRMLSAKTYNMQSSSDESDC</sequence>
<comment type="caution">
    <text evidence="1">The sequence shown here is derived from an EMBL/GenBank/DDBJ whole genome shotgun (WGS) entry which is preliminary data.</text>
</comment>
<dbReference type="Proteomes" id="UP000789920">
    <property type="component" value="Unassembled WGS sequence"/>
</dbReference>
<evidence type="ECO:0000313" key="2">
    <source>
        <dbReference type="Proteomes" id="UP000789920"/>
    </source>
</evidence>
<dbReference type="EMBL" id="CAJVQC010122105">
    <property type="protein sequence ID" value="CAG8838940.1"/>
    <property type="molecule type" value="Genomic_DNA"/>
</dbReference>
<feature type="non-terminal residue" evidence="1">
    <location>
        <position position="1"/>
    </location>
</feature>
<feature type="non-terminal residue" evidence="1">
    <location>
        <position position="115"/>
    </location>
</feature>
<organism evidence="1 2">
    <name type="scientific">Racocetra persica</name>
    <dbReference type="NCBI Taxonomy" id="160502"/>
    <lineage>
        <taxon>Eukaryota</taxon>
        <taxon>Fungi</taxon>
        <taxon>Fungi incertae sedis</taxon>
        <taxon>Mucoromycota</taxon>
        <taxon>Glomeromycotina</taxon>
        <taxon>Glomeromycetes</taxon>
        <taxon>Diversisporales</taxon>
        <taxon>Gigasporaceae</taxon>
        <taxon>Racocetra</taxon>
    </lineage>
</organism>
<gene>
    <name evidence="1" type="ORF">RPERSI_LOCUS30860</name>
</gene>
<proteinExistence type="predicted"/>
<protein>
    <submittedName>
        <fullName evidence="1">8720_t:CDS:1</fullName>
    </submittedName>
</protein>
<evidence type="ECO:0000313" key="1">
    <source>
        <dbReference type="EMBL" id="CAG8838940.1"/>
    </source>
</evidence>
<accession>A0ACA9SHW4</accession>
<keyword evidence="2" id="KW-1185">Reference proteome</keyword>
<name>A0ACA9SHW4_9GLOM</name>